<evidence type="ECO:0000313" key="3">
    <source>
        <dbReference type="Proteomes" id="UP000824504"/>
    </source>
</evidence>
<organism evidence="2 3">
    <name type="scientific">Tessaracoccus palaemonis</name>
    <dbReference type="NCBI Taxonomy" id="2829499"/>
    <lineage>
        <taxon>Bacteria</taxon>
        <taxon>Bacillati</taxon>
        <taxon>Actinomycetota</taxon>
        <taxon>Actinomycetes</taxon>
        <taxon>Propionibacteriales</taxon>
        <taxon>Propionibacteriaceae</taxon>
        <taxon>Tessaracoccus</taxon>
    </lineage>
</organism>
<dbReference type="Proteomes" id="UP000824504">
    <property type="component" value="Chromosome"/>
</dbReference>
<evidence type="ECO:0000313" key="2">
    <source>
        <dbReference type="EMBL" id="QXT62742.1"/>
    </source>
</evidence>
<dbReference type="RefSeq" id="WP_219081907.1">
    <property type="nucleotide sequence ID" value="NZ_CP079216.1"/>
</dbReference>
<feature type="region of interest" description="Disordered" evidence="1">
    <location>
        <begin position="1"/>
        <end position="21"/>
    </location>
</feature>
<accession>A0ABX8SH68</accession>
<reference evidence="2 3" key="1">
    <citation type="submission" date="2021-07" db="EMBL/GenBank/DDBJ databases">
        <title>complete genome sequencing of Tessaracoccus sp.J1M15.</title>
        <authorList>
            <person name="Bae J.-W."/>
            <person name="Kim D.-y."/>
        </authorList>
    </citation>
    <scope>NUCLEOTIDE SEQUENCE [LARGE SCALE GENOMIC DNA]</scope>
    <source>
        <strain evidence="2 3">J1M15</strain>
    </source>
</reference>
<keyword evidence="3" id="KW-1185">Reference proteome</keyword>
<protein>
    <recommendedName>
        <fullName evidence="4">CENP-V/GFA domain-containing protein</fullName>
    </recommendedName>
</protein>
<evidence type="ECO:0000256" key="1">
    <source>
        <dbReference type="SAM" id="MobiDB-lite"/>
    </source>
</evidence>
<sequence length="157" mass="17205">MRHLCHPRASDGGHPMTQDALFGRPTVREPRTVHPAQHLDSRAIRATWCRTCKAPILHGPNDVLAAFDTDVDPLPLSAVGELTALLQGRRTVALERYGASLHLRRRGRHEITSRPAGTRRIDVLATHQCDAEPLPTIATQFPARPANAVDPDAPAPF</sequence>
<name>A0ABX8SH68_9ACTN</name>
<dbReference type="EMBL" id="CP079216">
    <property type="protein sequence ID" value="QXT62742.1"/>
    <property type="molecule type" value="Genomic_DNA"/>
</dbReference>
<evidence type="ECO:0008006" key="4">
    <source>
        <dbReference type="Google" id="ProtNLM"/>
    </source>
</evidence>
<proteinExistence type="predicted"/>
<gene>
    <name evidence="2" type="ORF">KDB89_13565</name>
</gene>